<name>A0A218MKV2_9VIRU</name>
<organism evidence="1">
    <name type="scientific">uncultured virus</name>
    <dbReference type="NCBI Taxonomy" id="340016"/>
    <lineage>
        <taxon>Viruses</taxon>
        <taxon>environmental samples</taxon>
    </lineage>
</organism>
<dbReference type="EMBL" id="KY052802">
    <property type="protein sequence ID" value="ASE99895.1"/>
    <property type="molecule type" value="Genomic_DNA"/>
</dbReference>
<evidence type="ECO:0008006" key="2">
    <source>
        <dbReference type="Google" id="ProtNLM"/>
    </source>
</evidence>
<evidence type="ECO:0000313" key="1">
    <source>
        <dbReference type="EMBL" id="ASE99895.1"/>
    </source>
</evidence>
<reference evidence="1" key="2">
    <citation type="journal article" date="2017" name="Nat. Commun.">
        <title>Single-virus genomics reveals hidden cosmopolitan and abundant viruses.</title>
        <authorList>
            <person name="Martinez-Hernandez F."/>
            <person name="Fornas O."/>
            <person name="Lluesma Gomez M."/>
            <person name="Bolduc B."/>
            <person name="de la Cruz Pena M.J."/>
            <person name="Martinez J.M."/>
            <person name="Anton J."/>
            <person name="Gasol J.M."/>
            <person name="Rosselli R."/>
            <person name="Rodriguez-Valera F."/>
            <person name="Sullivan M.B."/>
            <person name="Acinas S.G."/>
            <person name="Martinez-Garcia M."/>
        </authorList>
    </citation>
    <scope>NUCLEOTIDE SEQUENCE</scope>
</reference>
<reference evidence="1" key="1">
    <citation type="submission" date="2016-10" db="EMBL/GenBank/DDBJ databases">
        <authorList>
            <person name="Varghese N."/>
        </authorList>
    </citation>
    <scope>NUCLEOTIDE SEQUENCE</scope>
</reference>
<protein>
    <recommendedName>
        <fullName evidence="2">Large polyvalent protein associated domain-containing protein</fullName>
    </recommendedName>
</protein>
<sequence>MVTQLSTTVRNVATGVTRLGFETAYNLMESSLYHAGRAVNSLATGKAVEDITAGNFQRGLRDIGRDAFGLIAFTLDNNTSKELADSLLKYNPQLLRTLNRTTGEVTGTESLSRITMALNHLNIMQDGFFRRGVFTASIDKKLRRMGTNLADVHRQGTVLPTKLVGDSVEDALSFTFSRMPKQNSKKYVGDGIAYNFIKFNEALGPLPGLIGVPAGTGAFPFARFMMNAMQFQFQYSPVSFIGATLNSAGGLGKYLKGDFKAGERQFNKAREQLAKGMVGYAALQSAIYHRSNNQDVKWYESKTEDGRTADMRPFFPLAPYLIVADFIVKWDNNELDKIDTKDLLEGITGSQFRTGASSYMLESFYKNLRSPTGLTDITGEKLAEYVGGYVGELVGGAITPGRIVRDVVAAFDEEEAVIRDFNQIDGSGAKERGLSAFENSIMRNLPFVKEYYPELESATREGKIYRQSPLGTQLTGIRKEMQRTPVEKELVKFGLETFNVVPSTGDKSADAFVKKYMGKYVDKEVRKIVESDKYKELSDVKKKAMLQNYLRIYRNVSKELGKAEAQSKSKLEGKSFTAFDRAQWSRLGSDKRKLADEYYIEKYGMSVMEMQEAEPERNHFLMGKIMGNALSSSAL</sequence>
<proteinExistence type="predicted"/>
<accession>A0A218MKV2</accession>